<dbReference type="STRING" id="595536.GCA_000178815_03935"/>
<gene>
    <name evidence="1" type="ORF">CQW49_06115</name>
</gene>
<dbReference type="RefSeq" id="WP_003613403.1">
    <property type="nucleotide sequence ID" value="NZ_ADVE02000001.1"/>
</dbReference>
<proteinExistence type="predicted"/>
<sequence>MLTLLKCVIFLGIVLIAIAAREGGRDERPARLAAARPSTRAGAPAETTVMIGAARAALSDVADQAVGRAAEAAREHCLAHPLDCLRAAEKLQSIKAESGRR</sequence>
<dbReference type="EMBL" id="CP023737">
    <property type="protein sequence ID" value="ATQ67513.1"/>
    <property type="molecule type" value="Genomic_DNA"/>
</dbReference>
<reference evidence="2" key="1">
    <citation type="submission" date="2017-10" db="EMBL/GenBank/DDBJ databases">
        <title>Completed PacBio SMRT sequence of Methylosinus trichosporium OB3b reveals presence of a third large plasmid.</title>
        <authorList>
            <person name="Charles T.C."/>
            <person name="Lynch M.D.J."/>
            <person name="Heil J.R."/>
            <person name="Cheng J."/>
        </authorList>
    </citation>
    <scope>NUCLEOTIDE SEQUENCE [LARGE SCALE GENOMIC DNA]</scope>
    <source>
        <strain evidence="2">OB3b</strain>
    </source>
</reference>
<dbReference type="AlphaFoldDB" id="A0A2D2CXR9"/>
<organism evidence="1 2">
    <name type="scientific">Methylosinus trichosporium (strain ATCC 35070 / NCIMB 11131 / UNIQEM 75 / OB3b)</name>
    <dbReference type="NCBI Taxonomy" id="595536"/>
    <lineage>
        <taxon>Bacteria</taxon>
        <taxon>Pseudomonadati</taxon>
        <taxon>Pseudomonadota</taxon>
        <taxon>Alphaproteobacteria</taxon>
        <taxon>Hyphomicrobiales</taxon>
        <taxon>Methylocystaceae</taxon>
        <taxon>Methylosinus</taxon>
    </lineage>
</organism>
<keyword evidence="2" id="KW-1185">Reference proteome</keyword>
<evidence type="ECO:0000313" key="2">
    <source>
        <dbReference type="Proteomes" id="UP000230709"/>
    </source>
</evidence>
<evidence type="ECO:0000313" key="1">
    <source>
        <dbReference type="EMBL" id="ATQ67513.1"/>
    </source>
</evidence>
<dbReference type="Proteomes" id="UP000230709">
    <property type="component" value="Chromosome"/>
</dbReference>
<name>A0A2D2CXR9_METT3</name>
<accession>A0A2D2CXR9</accession>
<dbReference type="KEGG" id="mtw:CQW49_06115"/>
<protein>
    <submittedName>
        <fullName evidence="1">Uncharacterized protein</fullName>
    </submittedName>
</protein>